<sequence length="68" mass="7371">MTALHPARSLRKRGSDIDPDVLRTDAIIDALAGRRPLGDHDDPVVSLLRALARDVDQRLSSVSITPST</sequence>
<comment type="caution">
    <text evidence="1">The sequence shown here is derived from an EMBL/GenBank/DDBJ whole genome shotgun (WGS) entry which is preliminary data.</text>
</comment>
<organism evidence="1 2">
    <name type="scientific">Sphaerisporangium dianthi</name>
    <dbReference type="NCBI Taxonomy" id="1436120"/>
    <lineage>
        <taxon>Bacteria</taxon>
        <taxon>Bacillati</taxon>
        <taxon>Actinomycetota</taxon>
        <taxon>Actinomycetes</taxon>
        <taxon>Streptosporangiales</taxon>
        <taxon>Streptosporangiaceae</taxon>
        <taxon>Sphaerisporangium</taxon>
    </lineage>
</organism>
<evidence type="ECO:0000313" key="1">
    <source>
        <dbReference type="EMBL" id="MFC4535114.1"/>
    </source>
</evidence>
<proteinExistence type="predicted"/>
<keyword evidence="2" id="KW-1185">Reference proteome</keyword>
<protein>
    <submittedName>
        <fullName evidence="1">Uncharacterized protein</fullName>
    </submittedName>
</protein>
<evidence type="ECO:0000313" key="2">
    <source>
        <dbReference type="Proteomes" id="UP001596004"/>
    </source>
</evidence>
<dbReference type="RefSeq" id="WP_380847078.1">
    <property type="nucleotide sequence ID" value="NZ_JBHSFP010000028.1"/>
</dbReference>
<dbReference type="Proteomes" id="UP001596004">
    <property type="component" value="Unassembled WGS sequence"/>
</dbReference>
<accession>A0ABV9CRF1</accession>
<dbReference type="EMBL" id="JBHSFP010000028">
    <property type="protein sequence ID" value="MFC4535114.1"/>
    <property type="molecule type" value="Genomic_DNA"/>
</dbReference>
<name>A0ABV9CRF1_9ACTN</name>
<gene>
    <name evidence="1" type="ORF">ACFO60_30500</name>
</gene>
<reference evidence="2" key="1">
    <citation type="journal article" date="2019" name="Int. J. Syst. Evol. Microbiol.">
        <title>The Global Catalogue of Microorganisms (GCM) 10K type strain sequencing project: providing services to taxonomists for standard genome sequencing and annotation.</title>
        <authorList>
            <consortium name="The Broad Institute Genomics Platform"/>
            <consortium name="The Broad Institute Genome Sequencing Center for Infectious Disease"/>
            <person name="Wu L."/>
            <person name="Ma J."/>
        </authorList>
    </citation>
    <scope>NUCLEOTIDE SEQUENCE [LARGE SCALE GENOMIC DNA]</scope>
    <source>
        <strain evidence="2">CGMCC 4.7132</strain>
    </source>
</reference>